<dbReference type="PANTHER" id="PTHR33392">
    <property type="entry name" value="POLYISOPRENYL-TEICHOIC ACID--PEPTIDOGLYCAN TEICHOIC ACID TRANSFERASE TAGU"/>
    <property type="match status" value="1"/>
</dbReference>
<dbReference type="SUPFAM" id="SSF48317">
    <property type="entry name" value="Acid phosphatase/Vanadium-dependent haloperoxidase"/>
    <property type="match status" value="1"/>
</dbReference>
<evidence type="ECO:0000259" key="3">
    <source>
        <dbReference type="SMART" id="SM00014"/>
    </source>
</evidence>
<sequence>MYTLKEKKFTPAVLSVVFFSLLTFLVVKQESWFVQLDSAIYHFNWKPSQLLTSIVDLVAKSATIMPIFVVSLIVSFILWRNKHKLLAVWLSSNVLVVSAFGFVLKQLVARQRPNVEQLAERTSYSFPSGHSLLAMCLACSMIMILQTVYSKEMKHYKFFKNTLIVYVLLIGLSRIYLRVHYPSDVLAGFLLSYTWVKFSFVFLQRVYLNREFSTPIAKKKFIQRTILGTLTVLLLVVAGASAYGAAVFQKVQKTADKMYQPLNRKNKAAELGNSEPASFLLLGIANDSKRKTDFRANTIMVVTVNNQLKKTTITSIPRDAYVEIIGKDGVYDKINHAHSFGGDEMMIDTVEHYLDIPINHYFVINMDGLAALSDAVGGVTVNNDFEFDAEGIHYPKGEQHLGGWETLQYARMRYEDPLGDYGRQKRQREVTIQLTKELTSMKSVFRYQELLDVIGENGQTDMTLDQMTLLMKNYQKALENIESYQMQGEGFTGDGYTGEEGISYQSISDEEKQKITTELKKQLNIMEQ</sequence>
<dbReference type="Pfam" id="PF03816">
    <property type="entry name" value="LytR_cpsA_psr"/>
    <property type="match status" value="1"/>
</dbReference>
<keyword evidence="2" id="KW-0812">Transmembrane</keyword>
<keyword evidence="2" id="KW-1133">Transmembrane helix</keyword>
<organism evidence="4 5">
    <name type="scientific">Candidatus Enterococcus palustris</name>
    <dbReference type="NCBI Taxonomy" id="1834189"/>
    <lineage>
        <taxon>Bacteria</taxon>
        <taxon>Bacillati</taxon>
        <taxon>Bacillota</taxon>
        <taxon>Bacilli</taxon>
        <taxon>Lactobacillales</taxon>
        <taxon>Enterococcaceae</taxon>
        <taxon>Enterococcus</taxon>
    </lineage>
</organism>
<feature type="transmembrane region" description="Helical" evidence="2">
    <location>
        <begin position="128"/>
        <end position="149"/>
    </location>
</feature>
<dbReference type="RefSeq" id="WP_086312725.1">
    <property type="nucleotide sequence ID" value="NZ_CP147244.1"/>
</dbReference>
<feature type="transmembrane region" description="Helical" evidence="2">
    <location>
        <begin position="57"/>
        <end position="79"/>
    </location>
</feature>
<dbReference type="InterPro" id="IPR000326">
    <property type="entry name" value="PAP2/HPO"/>
</dbReference>
<evidence type="ECO:0000256" key="1">
    <source>
        <dbReference type="ARBA" id="ARBA00006068"/>
    </source>
</evidence>
<protein>
    <recommendedName>
        <fullName evidence="3">Phosphatidic acid phosphatase type 2/haloperoxidase domain-containing protein</fullName>
    </recommendedName>
</protein>
<dbReference type="Gene3D" id="3.40.630.190">
    <property type="entry name" value="LCP protein"/>
    <property type="match status" value="1"/>
</dbReference>
<evidence type="ECO:0000313" key="5">
    <source>
        <dbReference type="Proteomes" id="UP000194948"/>
    </source>
</evidence>
<dbReference type="EMBL" id="CP147244">
    <property type="protein sequence ID" value="WYJ99224.1"/>
    <property type="molecule type" value="Genomic_DNA"/>
</dbReference>
<accession>A0AAQ3Y3W0</accession>
<dbReference type="Pfam" id="PF01569">
    <property type="entry name" value="PAP2"/>
    <property type="match status" value="1"/>
</dbReference>
<feature type="transmembrane region" description="Helical" evidence="2">
    <location>
        <begin position="9"/>
        <end position="27"/>
    </location>
</feature>
<reference evidence="4 5" key="2">
    <citation type="submission" date="2024-03" db="EMBL/GenBank/DDBJ databases">
        <title>The Genome Sequence of Enterococcus sp. DIV0205d.</title>
        <authorList>
            <consortium name="The Broad Institute Genomics Platform"/>
            <consortium name="The Broad Institute Microbial Omics Core"/>
            <consortium name="The Broad Institute Genomic Center for Infectious Diseases"/>
            <person name="Earl A."/>
            <person name="Manson A."/>
            <person name="Gilmore M."/>
            <person name="Schwartman J."/>
            <person name="Shea T."/>
            <person name="Abouelleil A."/>
            <person name="Cao P."/>
            <person name="Chapman S."/>
            <person name="Cusick C."/>
            <person name="Young S."/>
            <person name="Neafsey D."/>
            <person name="Nusbaum C."/>
            <person name="Birren B."/>
        </authorList>
    </citation>
    <scope>NUCLEOTIDE SEQUENCE [LARGE SCALE GENOMIC DNA]</scope>
    <source>
        <strain evidence="4 5">7F3_DIV0205</strain>
    </source>
</reference>
<gene>
    <name evidence="4" type="ORF">A5821_000301</name>
</gene>
<feature type="transmembrane region" description="Helical" evidence="2">
    <location>
        <begin position="185"/>
        <end position="204"/>
    </location>
</feature>
<dbReference type="InterPro" id="IPR050922">
    <property type="entry name" value="LytR/CpsA/Psr_CW_biosynth"/>
</dbReference>
<dbReference type="AlphaFoldDB" id="A0AAQ3Y3W0"/>
<feature type="transmembrane region" description="Helical" evidence="2">
    <location>
        <begin position="86"/>
        <end position="108"/>
    </location>
</feature>
<dbReference type="Gene3D" id="1.20.144.10">
    <property type="entry name" value="Phosphatidic acid phosphatase type 2/haloperoxidase"/>
    <property type="match status" value="2"/>
</dbReference>
<reference evidence="5" key="1">
    <citation type="submission" date="2017-05" db="EMBL/GenBank/DDBJ databases">
        <title>The Genome Sequence of EEnterococcus faecalis 9F2_4866.</title>
        <authorList>
            <consortium name="The Broad Institute Genomics Platform"/>
            <consortium name="The Broad Institute Genomic Center for Infectious Diseases"/>
            <person name="Earl A."/>
            <person name="Manson A."/>
            <person name="Schwartman J."/>
            <person name="Gilmore M."/>
            <person name="Abouelleil A."/>
            <person name="Cao P."/>
            <person name="Chapman S."/>
            <person name="Cusick C."/>
            <person name="Shea T."/>
            <person name="Young S."/>
            <person name="Neafsey D."/>
            <person name="Nusbaum C."/>
            <person name="Birren B."/>
        </authorList>
    </citation>
    <scope>NUCLEOTIDE SEQUENCE [LARGE SCALE GENOMIC DNA]</scope>
    <source>
        <strain evidence="5">7F3_DIV0205</strain>
    </source>
</reference>
<dbReference type="CDD" id="cd03392">
    <property type="entry name" value="PAP2_like_2"/>
    <property type="match status" value="1"/>
</dbReference>
<dbReference type="NCBIfam" id="TIGR00350">
    <property type="entry name" value="lytR_cpsA_psr"/>
    <property type="match status" value="1"/>
</dbReference>
<name>A0AAQ3Y3W0_9ENTE</name>
<dbReference type="SMART" id="SM00014">
    <property type="entry name" value="acidPPc"/>
    <property type="match status" value="1"/>
</dbReference>
<evidence type="ECO:0000313" key="4">
    <source>
        <dbReference type="EMBL" id="WYJ99224.1"/>
    </source>
</evidence>
<feature type="transmembrane region" description="Helical" evidence="2">
    <location>
        <begin position="161"/>
        <end position="179"/>
    </location>
</feature>
<dbReference type="Proteomes" id="UP000194948">
    <property type="component" value="Chromosome"/>
</dbReference>
<dbReference type="PANTHER" id="PTHR33392:SF6">
    <property type="entry name" value="POLYISOPRENYL-TEICHOIC ACID--PEPTIDOGLYCAN TEICHOIC ACID TRANSFERASE TAGU"/>
    <property type="match status" value="1"/>
</dbReference>
<feature type="transmembrane region" description="Helical" evidence="2">
    <location>
        <begin position="225"/>
        <end position="248"/>
    </location>
</feature>
<comment type="similarity">
    <text evidence="1">Belongs to the LytR/CpsA/Psr (LCP) family.</text>
</comment>
<dbReference type="InterPro" id="IPR036938">
    <property type="entry name" value="PAP2/HPO_sf"/>
</dbReference>
<evidence type="ECO:0000256" key="2">
    <source>
        <dbReference type="SAM" id="Phobius"/>
    </source>
</evidence>
<dbReference type="InterPro" id="IPR004474">
    <property type="entry name" value="LytR_CpsA_psr"/>
</dbReference>
<feature type="domain" description="Phosphatidic acid phosphatase type 2/haloperoxidase" evidence="3">
    <location>
        <begin position="84"/>
        <end position="200"/>
    </location>
</feature>
<proteinExistence type="inferred from homology"/>
<keyword evidence="5" id="KW-1185">Reference proteome</keyword>
<keyword evidence="2" id="KW-0472">Membrane</keyword>